<dbReference type="VEuPathDB" id="FungiDB:F4678DRAFT_74957"/>
<gene>
    <name evidence="1" type="ORF">NPX13_g10718</name>
</gene>
<keyword evidence="2" id="KW-1185">Reference proteome</keyword>
<proteinExistence type="predicted"/>
<dbReference type="EMBL" id="JANPWZ010003146">
    <property type="protein sequence ID" value="KAJ3554064.1"/>
    <property type="molecule type" value="Genomic_DNA"/>
</dbReference>
<evidence type="ECO:0000313" key="1">
    <source>
        <dbReference type="EMBL" id="KAJ3554064.1"/>
    </source>
</evidence>
<dbReference type="AlphaFoldDB" id="A0A9W8N479"/>
<name>A0A9W8N479_9PEZI</name>
<dbReference type="Proteomes" id="UP001148614">
    <property type="component" value="Unassembled WGS sequence"/>
</dbReference>
<reference evidence="1" key="1">
    <citation type="submission" date="2022-07" db="EMBL/GenBank/DDBJ databases">
        <title>Genome Sequence of Xylaria arbuscula.</title>
        <authorList>
            <person name="Buettner E."/>
        </authorList>
    </citation>
    <scope>NUCLEOTIDE SEQUENCE</scope>
    <source>
        <strain evidence="1">VT107</strain>
    </source>
</reference>
<comment type="caution">
    <text evidence="1">The sequence shown here is derived from an EMBL/GenBank/DDBJ whole genome shotgun (WGS) entry which is preliminary data.</text>
</comment>
<organism evidence="1 2">
    <name type="scientific">Xylaria arbuscula</name>
    <dbReference type="NCBI Taxonomy" id="114810"/>
    <lineage>
        <taxon>Eukaryota</taxon>
        <taxon>Fungi</taxon>
        <taxon>Dikarya</taxon>
        <taxon>Ascomycota</taxon>
        <taxon>Pezizomycotina</taxon>
        <taxon>Sordariomycetes</taxon>
        <taxon>Xylariomycetidae</taxon>
        <taxon>Xylariales</taxon>
        <taxon>Xylariaceae</taxon>
        <taxon>Xylaria</taxon>
    </lineage>
</organism>
<protein>
    <submittedName>
        <fullName evidence="1">Uncharacterized protein</fullName>
    </submittedName>
</protein>
<evidence type="ECO:0000313" key="2">
    <source>
        <dbReference type="Proteomes" id="UP001148614"/>
    </source>
</evidence>
<sequence>MPPVPCANSPSAAKLFVQLCVRRTASSSYAATPSSSAAILDVLLPPRIQARALHIRASQYRSPPRVNTTTTSTPVVASRTANTANARRHTAIGHRRAFTTSRPLAKTLAILNPQTDDDGNEMLLEITPRAANVGSD</sequence>
<accession>A0A9W8N479</accession>